<proteinExistence type="predicted"/>
<evidence type="ECO:0000313" key="1">
    <source>
        <dbReference type="EMBL" id="GBH14032.1"/>
    </source>
</evidence>
<dbReference type="EMBL" id="BGJZ01000412">
    <property type="protein sequence ID" value="GBH14032.1"/>
    <property type="molecule type" value="Genomic_DNA"/>
</dbReference>
<gene>
    <name evidence="1" type="ORF">KPSA1_07530</name>
</gene>
<reference evidence="1 2" key="1">
    <citation type="submission" date="2018-04" db="EMBL/GenBank/DDBJ databases">
        <title>Draft genome sequence of Pseudomonas syringae pv. actinidiae biovar 1 strains isolated from kiwifruit in Kagawa prefecture.</title>
        <authorList>
            <person name="Tabuchi M."/>
            <person name="Saito M."/>
            <person name="Fujiwara S."/>
            <person name="Sasa N."/>
            <person name="Akimitsu K."/>
            <person name="Gomi K."/>
            <person name="Konishi-Sugita S."/>
            <person name="Hamano K."/>
            <person name="Kataoka I."/>
        </authorList>
    </citation>
    <scope>NUCLEOTIDE SEQUENCE [LARGE SCALE GENOMIC DNA]</scope>
    <source>
        <strain evidence="1 2">MAFF212206</strain>
    </source>
</reference>
<organism evidence="1 2">
    <name type="scientific">Pseudomonas syringae pv. actinidiae</name>
    <dbReference type="NCBI Taxonomy" id="103796"/>
    <lineage>
        <taxon>Bacteria</taxon>
        <taxon>Pseudomonadati</taxon>
        <taxon>Pseudomonadota</taxon>
        <taxon>Gammaproteobacteria</taxon>
        <taxon>Pseudomonadales</taxon>
        <taxon>Pseudomonadaceae</taxon>
        <taxon>Pseudomonas</taxon>
        <taxon>Pseudomonas syringae</taxon>
    </lineage>
</organism>
<protein>
    <submittedName>
        <fullName evidence="1">Anti-anti-sigma regulatory factor</fullName>
    </submittedName>
</protein>
<sequence length="152" mass="16946">MGGGHRENPGVAFSDCLLRIVGILVLDDRANAMLFVANDTTVAGGVIKRDGQQAELTGIDPIEQTLKGFHLDQRHIAVQNQYRFGRQRRQCLSNRVASAQLLVLHHEIQVVGCKLFTHSIRAVANHHMYADWGQLTRAVDNMAEHGIACHWM</sequence>
<dbReference type="AlphaFoldDB" id="A0A2V0QXS7"/>
<evidence type="ECO:0000313" key="2">
    <source>
        <dbReference type="Proteomes" id="UP000247480"/>
    </source>
</evidence>
<name>A0A2V0QXS7_PSESF</name>
<comment type="caution">
    <text evidence="1">The sequence shown here is derived from an EMBL/GenBank/DDBJ whole genome shotgun (WGS) entry which is preliminary data.</text>
</comment>
<dbReference type="Proteomes" id="UP000247480">
    <property type="component" value="Unassembled WGS sequence"/>
</dbReference>
<accession>A0A2V0QXS7</accession>